<dbReference type="EMBL" id="VOEJ01000001">
    <property type="protein sequence ID" value="TWR31583.1"/>
    <property type="molecule type" value="Genomic_DNA"/>
</dbReference>
<feature type="signal peptide" evidence="1">
    <location>
        <begin position="1"/>
        <end position="19"/>
    </location>
</feature>
<evidence type="ECO:0000313" key="3">
    <source>
        <dbReference type="EMBL" id="TWR31583.1"/>
    </source>
</evidence>
<name>A0A563UJT5_9SPHI</name>
<organism evidence="3 4">
    <name type="scientific">Mucilaginibacter pallidiroseus</name>
    <dbReference type="NCBI Taxonomy" id="2599295"/>
    <lineage>
        <taxon>Bacteria</taxon>
        <taxon>Pseudomonadati</taxon>
        <taxon>Bacteroidota</taxon>
        <taxon>Sphingobacteriia</taxon>
        <taxon>Sphingobacteriales</taxon>
        <taxon>Sphingobacteriaceae</taxon>
        <taxon>Mucilaginibacter</taxon>
    </lineage>
</organism>
<dbReference type="Proteomes" id="UP000320042">
    <property type="component" value="Unassembled WGS sequence"/>
</dbReference>
<evidence type="ECO:0000313" key="4">
    <source>
        <dbReference type="Proteomes" id="UP000320042"/>
    </source>
</evidence>
<proteinExistence type="predicted"/>
<dbReference type="SUPFAM" id="SSF54001">
    <property type="entry name" value="Cysteine proteinases"/>
    <property type="match status" value="1"/>
</dbReference>
<feature type="domain" description="DUF3857" evidence="2">
    <location>
        <begin position="55"/>
        <end position="215"/>
    </location>
</feature>
<dbReference type="RefSeq" id="WP_146380480.1">
    <property type="nucleotide sequence ID" value="NZ_VOEJ01000001.1"/>
</dbReference>
<gene>
    <name evidence="3" type="ORF">FPZ43_03675</name>
</gene>
<evidence type="ECO:0000256" key="1">
    <source>
        <dbReference type="SAM" id="SignalP"/>
    </source>
</evidence>
<reference evidence="3 4" key="1">
    <citation type="submission" date="2019-07" db="EMBL/GenBank/DDBJ databases">
        <authorList>
            <person name="Kim J."/>
        </authorList>
    </citation>
    <scope>NUCLEOTIDE SEQUENCE [LARGE SCALE GENOMIC DNA]</scope>
    <source>
        <strain evidence="4">dk17</strain>
    </source>
</reference>
<evidence type="ECO:0000259" key="2">
    <source>
        <dbReference type="Pfam" id="PF12969"/>
    </source>
</evidence>
<protein>
    <submittedName>
        <fullName evidence="3">DUF3857 domain-containing protein</fullName>
    </submittedName>
</protein>
<dbReference type="Pfam" id="PF12969">
    <property type="entry name" value="DUF3857"/>
    <property type="match status" value="1"/>
</dbReference>
<dbReference type="InterPro" id="IPR038765">
    <property type="entry name" value="Papain-like_cys_pep_sf"/>
</dbReference>
<dbReference type="Gene3D" id="3.10.620.30">
    <property type="match status" value="1"/>
</dbReference>
<keyword evidence="4" id="KW-1185">Reference proteome</keyword>
<accession>A0A563UJT5</accession>
<dbReference type="Gene3D" id="2.60.40.3140">
    <property type="match status" value="1"/>
</dbReference>
<comment type="caution">
    <text evidence="3">The sequence shown here is derived from an EMBL/GenBank/DDBJ whole genome shotgun (WGS) entry which is preliminary data.</text>
</comment>
<dbReference type="InterPro" id="IPR024618">
    <property type="entry name" value="DUF3857"/>
</dbReference>
<sequence length="636" mass="71810">MMKFFLASVFALVGFSAVAQQNYAVSSVPKDLLPYASSVIRNEEVTYKVLDLDNVVYHLKKAVTVFNKNGDDAAQIDIGYDKRTSVKYVRGFVFNEFGQQTNKFTLKEFKDYAAISNSSLFEDNRIKHYEPVNAGYPYTVEYEYEVSYRESINLRSWLPVESVNQAVEKSSFTLIHKPDLTIRYKQINLAEKPVIITDDKGFKLTTWQINDSKALKDEPYSPNWREYLPRLLLAPNEFLYGNIRGGFSDWNGMGRFVNTKLLAGRDRISPETTSAIKALTENITDERLKARKIYEYMQQKTHYISVQVGVGGYQPFLASDVDKLNYGDCKALVNYTAALLKVADIPSYYCIVKSGDEKVSLLTDFASMSQADHAILCIPLKNDTAWVDCTSQKMPFGYLGSFTADRLVLACTPEGGKLMRTPKYNAATNLQVAKGLFAIDSAGVLRGNLTTTLNGLQYDNDEGLIGETTGEQAKLLQKRYSNISNLYVQGFDIKQDKGDAPATTENLKIEAVNFASTDNGKLYFSINPVNRINRAPRDVRNRATNVCITTGYTDEDELVYILPANYKSDHNLLNVNIDKPFGKFRASMTINGNKLTYKRYMQVIDGTYKKELYRDLVDFYQAAVDADNYNATLIKL</sequence>
<dbReference type="Gene3D" id="2.60.120.1130">
    <property type="match status" value="1"/>
</dbReference>
<dbReference type="AlphaFoldDB" id="A0A563UJT5"/>
<keyword evidence="1" id="KW-0732">Signal</keyword>
<feature type="chain" id="PRO_5021757859" evidence="1">
    <location>
        <begin position="20"/>
        <end position="636"/>
    </location>
</feature>
<dbReference type="OrthoDB" id="8595007at2"/>